<comment type="caution">
    <text evidence="1">The sequence shown here is derived from an EMBL/GenBank/DDBJ whole genome shotgun (WGS) entry which is preliminary data.</text>
</comment>
<dbReference type="AlphaFoldDB" id="A0A0J7JUD6"/>
<dbReference type="OrthoDB" id="8300401at2759"/>
<evidence type="ECO:0000313" key="1">
    <source>
        <dbReference type="EMBL" id="KMQ81878.1"/>
    </source>
</evidence>
<keyword evidence="2" id="KW-1185">Reference proteome</keyword>
<evidence type="ECO:0000313" key="2">
    <source>
        <dbReference type="Proteomes" id="UP000036403"/>
    </source>
</evidence>
<accession>A0A0J7JUD6</accession>
<protein>
    <submittedName>
        <fullName evidence="1">Smc domain-containing protein</fullName>
    </submittedName>
</protein>
<sequence length="84" mass="9634">MEILNKAKASLKGSITRIETFALKLSSDISDTELEVKLKKVNQLQLKIDEIREKSFGLDKVPESELKELESDLDQCEIRLEELE</sequence>
<name>A0A0J7JUD6_LASNI</name>
<organism evidence="1 2">
    <name type="scientific">Lasius niger</name>
    <name type="common">Black garden ant</name>
    <dbReference type="NCBI Taxonomy" id="67767"/>
    <lineage>
        <taxon>Eukaryota</taxon>
        <taxon>Metazoa</taxon>
        <taxon>Ecdysozoa</taxon>
        <taxon>Arthropoda</taxon>
        <taxon>Hexapoda</taxon>
        <taxon>Insecta</taxon>
        <taxon>Pterygota</taxon>
        <taxon>Neoptera</taxon>
        <taxon>Endopterygota</taxon>
        <taxon>Hymenoptera</taxon>
        <taxon>Apocrita</taxon>
        <taxon>Aculeata</taxon>
        <taxon>Formicoidea</taxon>
        <taxon>Formicidae</taxon>
        <taxon>Formicinae</taxon>
        <taxon>Lasius</taxon>
        <taxon>Lasius</taxon>
    </lineage>
</organism>
<dbReference type="EMBL" id="LBMM01030688">
    <property type="protein sequence ID" value="KMQ81878.1"/>
    <property type="molecule type" value="Genomic_DNA"/>
</dbReference>
<gene>
    <name evidence="1" type="ORF">RF55_24898</name>
</gene>
<dbReference type="PaxDb" id="67767-A0A0J7JUD6"/>
<dbReference type="Proteomes" id="UP000036403">
    <property type="component" value="Unassembled WGS sequence"/>
</dbReference>
<proteinExistence type="predicted"/>
<reference evidence="1 2" key="1">
    <citation type="submission" date="2015-04" db="EMBL/GenBank/DDBJ databases">
        <title>Lasius niger genome sequencing.</title>
        <authorList>
            <person name="Konorov E.A."/>
            <person name="Nikitin M.A."/>
            <person name="Kirill M.V."/>
            <person name="Chang P."/>
        </authorList>
    </citation>
    <scope>NUCLEOTIDE SEQUENCE [LARGE SCALE GENOMIC DNA]</scope>
    <source>
        <tissue evidence="1">Whole</tissue>
    </source>
</reference>
<feature type="non-terminal residue" evidence="1">
    <location>
        <position position="84"/>
    </location>
</feature>